<keyword evidence="2" id="KW-1185">Reference proteome</keyword>
<organism evidence="1 2">
    <name type="scientific">Aspergillus novoparasiticus</name>
    <dbReference type="NCBI Taxonomy" id="986946"/>
    <lineage>
        <taxon>Eukaryota</taxon>
        <taxon>Fungi</taxon>
        <taxon>Dikarya</taxon>
        <taxon>Ascomycota</taxon>
        <taxon>Pezizomycotina</taxon>
        <taxon>Eurotiomycetes</taxon>
        <taxon>Eurotiomycetidae</taxon>
        <taxon>Eurotiales</taxon>
        <taxon>Aspergillaceae</taxon>
        <taxon>Aspergillus</taxon>
        <taxon>Aspergillus subgen. Circumdati</taxon>
    </lineage>
</organism>
<sequence>MDVSSTVATWLSLAATVVGLGSIVTQFGTIIDQADPFHSLRDIRHLGKWSQRQIYVPWYRVIKPPPVGPFITANLCQGFCGRMTVAVSRLPLAQPTGQAAWSVLLAVLHPTASSSVHDARKKPKILAESSNVKPEYIVTVNPESHVVDLNDGWADLPLHPLVKHKLTTCTIISRTTLITLFCITNARPIFRHSGASGHRAAYAAYCGQWRVEWPIGDLARVYFTAHDSHNIANDVYPAMFYRRIDKCLQMLAGVIDAQTSTTFKCAFPGRKSSGQWVLKYAVKGFGGAHSGRHLYNMVGGNVNDVDFLLMKAINPEAEVLEDMPILRLPSKDGADLDVSLYVPEKEAAILNRALDCLPWSSLSWSIHRGLRDILVAFAKDRLDQWRDHLAETLRYAVAKWPERLDAKGWNPQFVRDNMADMAASAVLAGGGNSGDVVRIVTDIALTIWDGEVSALDETTFWRSSLPQPSPSYLSPSIVIALVKCFVLEWSNDFDYQIYHDFPLEMYLG</sequence>
<gene>
    <name evidence="1" type="ORF">BDV33DRAFT_115592</name>
</gene>
<name>A0A5N6EQP7_9EURO</name>
<proteinExistence type="predicted"/>
<reference evidence="1 2" key="1">
    <citation type="submission" date="2019-04" db="EMBL/GenBank/DDBJ databases">
        <title>Fungal friends and foes A comparative genomics study of 23 Aspergillus species from section Flavi.</title>
        <authorList>
            <consortium name="DOE Joint Genome Institute"/>
            <person name="Kjaerbolling I."/>
            <person name="Vesth T.C."/>
            <person name="Frisvad J.C."/>
            <person name="Nybo J.L."/>
            <person name="Theobald S."/>
            <person name="Kildgaard S."/>
            <person name="Petersen T.I."/>
            <person name="Kuo A."/>
            <person name="Sato A."/>
            <person name="Lyhne E.K."/>
            <person name="Kogle M.E."/>
            <person name="Wiebenga A."/>
            <person name="Kun R.S."/>
            <person name="Lubbers R.J."/>
            <person name="Makela M.R."/>
            <person name="Barry K."/>
            <person name="Chovatia M."/>
            <person name="Clum A."/>
            <person name="Daum C."/>
            <person name="Haridas S."/>
            <person name="He G."/>
            <person name="LaButti K."/>
            <person name="Lipzen A."/>
            <person name="Mondo S."/>
            <person name="Pangilinan J."/>
            <person name="Riley R."/>
            <person name="Salamov A."/>
            <person name="Simmons B.A."/>
            <person name="Magnuson J.K."/>
            <person name="Henrissat B."/>
            <person name="Mortensen U.H."/>
            <person name="Larsen T.O."/>
            <person name="De vries R.P."/>
            <person name="Grigoriev I.V."/>
            <person name="Machida M."/>
            <person name="Baker S.E."/>
            <person name="Andersen M.R."/>
        </authorList>
    </citation>
    <scope>NUCLEOTIDE SEQUENCE [LARGE SCALE GENOMIC DNA]</scope>
    <source>
        <strain evidence="1 2">CBS 126849</strain>
    </source>
</reference>
<protein>
    <submittedName>
        <fullName evidence="1">Uncharacterized protein</fullName>
    </submittedName>
</protein>
<dbReference type="Proteomes" id="UP000326799">
    <property type="component" value="Unassembled WGS sequence"/>
</dbReference>
<evidence type="ECO:0000313" key="1">
    <source>
        <dbReference type="EMBL" id="KAB8219223.1"/>
    </source>
</evidence>
<dbReference type="EMBL" id="ML733441">
    <property type="protein sequence ID" value="KAB8219223.1"/>
    <property type="molecule type" value="Genomic_DNA"/>
</dbReference>
<evidence type="ECO:0000313" key="2">
    <source>
        <dbReference type="Proteomes" id="UP000326799"/>
    </source>
</evidence>
<accession>A0A5N6EQP7</accession>
<dbReference type="AlphaFoldDB" id="A0A5N6EQP7"/>